<dbReference type="GO" id="GO:0003899">
    <property type="term" value="F:DNA-directed RNA polymerase activity"/>
    <property type="evidence" value="ECO:0007669"/>
    <property type="project" value="UniProtKB-UniRule"/>
</dbReference>
<dbReference type="NCBIfam" id="TIGR00690">
    <property type="entry name" value="rpoZ"/>
    <property type="match status" value="1"/>
</dbReference>
<name>A0AAV3TXQ3_9ALTE</name>
<dbReference type="EMBL" id="BAABLX010000003">
    <property type="protein sequence ID" value="GAA4930882.1"/>
    <property type="molecule type" value="Genomic_DNA"/>
</dbReference>
<dbReference type="Proteomes" id="UP001409585">
    <property type="component" value="Unassembled WGS sequence"/>
</dbReference>
<evidence type="ECO:0000256" key="1">
    <source>
        <dbReference type="ARBA" id="ARBA00006711"/>
    </source>
</evidence>
<keyword evidence="6 11" id="KW-0548">Nucleotidyltransferase</keyword>
<organism evidence="12 13">
    <name type="scientific">Halioxenophilus aromaticivorans</name>
    <dbReference type="NCBI Taxonomy" id="1306992"/>
    <lineage>
        <taxon>Bacteria</taxon>
        <taxon>Pseudomonadati</taxon>
        <taxon>Pseudomonadota</taxon>
        <taxon>Gammaproteobacteria</taxon>
        <taxon>Alteromonadales</taxon>
        <taxon>Alteromonadaceae</taxon>
        <taxon>Halioxenophilus</taxon>
    </lineage>
</organism>
<dbReference type="InterPro" id="IPR006110">
    <property type="entry name" value="Pol_omega/Rpo6/RPB6"/>
</dbReference>
<dbReference type="Gene3D" id="3.90.940.10">
    <property type="match status" value="1"/>
</dbReference>
<dbReference type="GO" id="GO:0000428">
    <property type="term" value="C:DNA-directed RNA polymerase complex"/>
    <property type="evidence" value="ECO:0007669"/>
    <property type="project" value="UniProtKB-KW"/>
</dbReference>
<evidence type="ECO:0000313" key="12">
    <source>
        <dbReference type="EMBL" id="GAA4930882.1"/>
    </source>
</evidence>
<dbReference type="PANTHER" id="PTHR34476">
    <property type="entry name" value="DNA-DIRECTED RNA POLYMERASE SUBUNIT OMEGA"/>
    <property type="match status" value="1"/>
</dbReference>
<dbReference type="SUPFAM" id="SSF63562">
    <property type="entry name" value="RPB6/omega subunit-like"/>
    <property type="match status" value="1"/>
</dbReference>
<keyword evidence="13" id="KW-1185">Reference proteome</keyword>
<comment type="catalytic activity">
    <reaction evidence="10 11">
        <text>RNA(n) + a ribonucleoside 5'-triphosphate = RNA(n+1) + diphosphate</text>
        <dbReference type="Rhea" id="RHEA:21248"/>
        <dbReference type="Rhea" id="RHEA-COMP:14527"/>
        <dbReference type="Rhea" id="RHEA-COMP:17342"/>
        <dbReference type="ChEBI" id="CHEBI:33019"/>
        <dbReference type="ChEBI" id="CHEBI:61557"/>
        <dbReference type="ChEBI" id="CHEBI:140395"/>
        <dbReference type="EC" id="2.7.7.6"/>
    </reaction>
</comment>
<evidence type="ECO:0000256" key="7">
    <source>
        <dbReference type="ARBA" id="ARBA00023163"/>
    </source>
</evidence>
<reference evidence="13" key="1">
    <citation type="journal article" date="2019" name="Int. J. Syst. Evol. Microbiol.">
        <title>The Global Catalogue of Microorganisms (GCM) 10K type strain sequencing project: providing services to taxonomists for standard genome sequencing and annotation.</title>
        <authorList>
            <consortium name="The Broad Institute Genomics Platform"/>
            <consortium name="The Broad Institute Genome Sequencing Center for Infectious Disease"/>
            <person name="Wu L."/>
            <person name="Ma J."/>
        </authorList>
    </citation>
    <scope>NUCLEOTIDE SEQUENCE [LARGE SCALE GENOMIC DNA]</scope>
    <source>
        <strain evidence="13">JCM 19134</strain>
    </source>
</reference>
<comment type="function">
    <text evidence="11">Promotes RNA polymerase assembly. Latches the N- and C-terminal regions of the beta' subunit thereby facilitating its interaction with the beta and alpha subunits.</text>
</comment>
<evidence type="ECO:0000256" key="11">
    <source>
        <dbReference type="HAMAP-Rule" id="MF_00366"/>
    </source>
</evidence>
<comment type="caution">
    <text evidence="12">The sequence shown here is derived from an EMBL/GenBank/DDBJ whole genome shotgun (WGS) entry which is preliminary data.</text>
</comment>
<evidence type="ECO:0000256" key="3">
    <source>
        <dbReference type="ARBA" id="ARBA00013725"/>
    </source>
</evidence>
<evidence type="ECO:0000313" key="13">
    <source>
        <dbReference type="Proteomes" id="UP001409585"/>
    </source>
</evidence>
<dbReference type="Pfam" id="PF01192">
    <property type="entry name" value="RNA_pol_Rpb6"/>
    <property type="match status" value="1"/>
</dbReference>
<keyword evidence="4 11" id="KW-0240">DNA-directed RNA polymerase</keyword>
<evidence type="ECO:0000256" key="8">
    <source>
        <dbReference type="ARBA" id="ARBA00029924"/>
    </source>
</evidence>
<comment type="similarity">
    <text evidence="1 11">Belongs to the RNA polymerase subunit omega family.</text>
</comment>
<evidence type="ECO:0000256" key="2">
    <source>
        <dbReference type="ARBA" id="ARBA00012418"/>
    </source>
</evidence>
<accession>A0AAV3TXQ3</accession>
<evidence type="ECO:0000256" key="9">
    <source>
        <dbReference type="ARBA" id="ARBA00030998"/>
    </source>
</evidence>
<dbReference type="GO" id="GO:0006351">
    <property type="term" value="P:DNA-templated transcription"/>
    <property type="evidence" value="ECO:0007669"/>
    <property type="project" value="UniProtKB-UniRule"/>
</dbReference>
<gene>
    <name evidence="11 12" type="primary">rpoZ</name>
    <name evidence="12" type="ORF">GCM10025791_03650</name>
</gene>
<dbReference type="GO" id="GO:0003677">
    <property type="term" value="F:DNA binding"/>
    <property type="evidence" value="ECO:0007669"/>
    <property type="project" value="UniProtKB-UniRule"/>
</dbReference>
<keyword evidence="5 11" id="KW-0808">Transferase</keyword>
<evidence type="ECO:0000256" key="10">
    <source>
        <dbReference type="ARBA" id="ARBA00048552"/>
    </source>
</evidence>
<dbReference type="PANTHER" id="PTHR34476:SF1">
    <property type="entry name" value="DNA-DIRECTED RNA POLYMERASE SUBUNIT OMEGA"/>
    <property type="match status" value="1"/>
</dbReference>
<dbReference type="InterPro" id="IPR036161">
    <property type="entry name" value="RPB6/omega-like_sf"/>
</dbReference>
<evidence type="ECO:0000256" key="6">
    <source>
        <dbReference type="ARBA" id="ARBA00022695"/>
    </source>
</evidence>
<sequence>MARITVEDCLDHVDNRFELVLVGSKRARQIAVGGRDPMVAEENDKPTVIALREIEQGFIDASILDEKDEAEDEYMPSAPLMLDE</sequence>
<evidence type="ECO:0000256" key="4">
    <source>
        <dbReference type="ARBA" id="ARBA00022478"/>
    </source>
</evidence>
<evidence type="ECO:0000256" key="5">
    <source>
        <dbReference type="ARBA" id="ARBA00022679"/>
    </source>
</evidence>
<dbReference type="AlphaFoldDB" id="A0AAV3TXQ3"/>
<comment type="subunit">
    <text evidence="11">The RNAP catalytic core consists of 2 alpha, 1 beta, 1 beta' and 1 omega subunit. When a sigma factor is associated with the core the holoenzyme is formed, which can initiate transcription.</text>
</comment>
<dbReference type="SMART" id="SM01409">
    <property type="entry name" value="RNA_pol_Rpb6"/>
    <property type="match status" value="1"/>
</dbReference>
<keyword evidence="7 11" id="KW-0804">Transcription</keyword>
<dbReference type="EC" id="2.7.7.6" evidence="2 11"/>
<protein>
    <recommendedName>
        <fullName evidence="3 11">DNA-directed RNA polymerase subunit omega</fullName>
        <shortName evidence="11">RNAP omega subunit</shortName>
        <ecNumber evidence="2 11">2.7.7.6</ecNumber>
    </recommendedName>
    <alternativeName>
        <fullName evidence="9 11">RNA polymerase omega subunit</fullName>
    </alternativeName>
    <alternativeName>
        <fullName evidence="8 11">Transcriptase subunit omega</fullName>
    </alternativeName>
</protein>
<dbReference type="HAMAP" id="MF_00366">
    <property type="entry name" value="RNApol_bact_RpoZ"/>
    <property type="match status" value="1"/>
</dbReference>
<dbReference type="RefSeq" id="WP_345416147.1">
    <property type="nucleotide sequence ID" value="NZ_AP031496.1"/>
</dbReference>
<proteinExistence type="inferred from homology"/>
<dbReference type="InterPro" id="IPR003716">
    <property type="entry name" value="DNA-dir_RNA_pol_omega"/>
</dbReference>